<dbReference type="Proteomes" id="UP000298030">
    <property type="component" value="Unassembled WGS sequence"/>
</dbReference>
<dbReference type="EMBL" id="QPFP01000060">
    <property type="protein sequence ID" value="TEB25061.1"/>
    <property type="molecule type" value="Genomic_DNA"/>
</dbReference>
<sequence length="168" mass="19257">MGSGAKIDWWSMEMVCIGLRLTLFILGTKEVLGKLKTRRGEMVMVSGEGLRAAKHASRRAMTLVDAGYLYGCRTPICAPPRSFRHAEWTWTWARCSIFLSPFILTVSRYTASFLYTRYTDARIFLKVLLETHIRTIDTFSFSVQLRFHDTHVHATMPAYVLRVLTSVD</sequence>
<proteinExistence type="predicted"/>
<accession>A0A4Y7STK8</accession>
<organism evidence="1 2">
    <name type="scientific">Coprinellus micaceus</name>
    <name type="common">Glistening ink-cap mushroom</name>
    <name type="synonym">Coprinus micaceus</name>
    <dbReference type="NCBI Taxonomy" id="71717"/>
    <lineage>
        <taxon>Eukaryota</taxon>
        <taxon>Fungi</taxon>
        <taxon>Dikarya</taxon>
        <taxon>Basidiomycota</taxon>
        <taxon>Agaricomycotina</taxon>
        <taxon>Agaricomycetes</taxon>
        <taxon>Agaricomycetidae</taxon>
        <taxon>Agaricales</taxon>
        <taxon>Agaricineae</taxon>
        <taxon>Psathyrellaceae</taxon>
        <taxon>Coprinellus</taxon>
    </lineage>
</organism>
<dbReference type="AlphaFoldDB" id="A0A4Y7STK8"/>
<keyword evidence="2" id="KW-1185">Reference proteome</keyword>
<evidence type="ECO:0000313" key="1">
    <source>
        <dbReference type="EMBL" id="TEB25061.1"/>
    </source>
</evidence>
<evidence type="ECO:0000313" key="2">
    <source>
        <dbReference type="Proteomes" id="UP000298030"/>
    </source>
</evidence>
<gene>
    <name evidence="1" type="ORF">FA13DRAFT_1260553</name>
</gene>
<comment type="caution">
    <text evidence="1">The sequence shown here is derived from an EMBL/GenBank/DDBJ whole genome shotgun (WGS) entry which is preliminary data.</text>
</comment>
<name>A0A4Y7STK8_COPMI</name>
<reference evidence="1 2" key="1">
    <citation type="journal article" date="2019" name="Nat. Ecol. Evol.">
        <title>Megaphylogeny resolves global patterns of mushroom evolution.</title>
        <authorList>
            <person name="Varga T."/>
            <person name="Krizsan K."/>
            <person name="Foldi C."/>
            <person name="Dima B."/>
            <person name="Sanchez-Garcia M."/>
            <person name="Sanchez-Ramirez S."/>
            <person name="Szollosi G.J."/>
            <person name="Szarkandi J.G."/>
            <person name="Papp V."/>
            <person name="Albert L."/>
            <person name="Andreopoulos W."/>
            <person name="Angelini C."/>
            <person name="Antonin V."/>
            <person name="Barry K.W."/>
            <person name="Bougher N.L."/>
            <person name="Buchanan P."/>
            <person name="Buyck B."/>
            <person name="Bense V."/>
            <person name="Catcheside P."/>
            <person name="Chovatia M."/>
            <person name="Cooper J."/>
            <person name="Damon W."/>
            <person name="Desjardin D."/>
            <person name="Finy P."/>
            <person name="Geml J."/>
            <person name="Haridas S."/>
            <person name="Hughes K."/>
            <person name="Justo A."/>
            <person name="Karasinski D."/>
            <person name="Kautmanova I."/>
            <person name="Kiss B."/>
            <person name="Kocsube S."/>
            <person name="Kotiranta H."/>
            <person name="LaButti K.M."/>
            <person name="Lechner B.E."/>
            <person name="Liimatainen K."/>
            <person name="Lipzen A."/>
            <person name="Lukacs Z."/>
            <person name="Mihaltcheva S."/>
            <person name="Morgado L.N."/>
            <person name="Niskanen T."/>
            <person name="Noordeloos M.E."/>
            <person name="Ohm R.A."/>
            <person name="Ortiz-Santana B."/>
            <person name="Ovrebo C."/>
            <person name="Racz N."/>
            <person name="Riley R."/>
            <person name="Savchenko A."/>
            <person name="Shiryaev A."/>
            <person name="Soop K."/>
            <person name="Spirin V."/>
            <person name="Szebenyi C."/>
            <person name="Tomsovsky M."/>
            <person name="Tulloss R.E."/>
            <person name="Uehling J."/>
            <person name="Grigoriev I.V."/>
            <person name="Vagvolgyi C."/>
            <person name="Papp T."/>
            <person name="Martin F.M."/>
            <person name="Miettinen O."/>
            <person name="Hibbett D.S."/>
            <person name="Nagy L.G."/>
        </authorList>
    </citation>
    <scope>NUCLEOTIDE SEQUENCE [LARGE SCALE GENOMIC DNA]</scope>
    <source>
        <strain evidence="1 2">FP101781</strain>
    </source>
</reference>
<protein>
    <submittedName>
        <fullName evidence="1">Uncharacterized protein</fullName>
    </submittedName>
</protein>